<dbReference type="SUPFAM" id="SSF57850">
    <property type="entry name" value="RING/U-box"/>
    <property type="match status" value="1"/>
</dbReference>
<dbReference type="GO" id="GO:0045944">
    <property type="term" value="P:positive regulation of transcription by RNA polymerase II"/>
    <property type="evidence" value="ECO:0007669"/>
    <property type="project" value="TreeGrafter"/>
</dbReference>
<feature type="compositionally biased region" description="Polar residues" evidence="5">
    <location>
        <begin position="13"/>
        <end position="27"/>
    </location>
</feature>
<dbReference type="RefSeq" id="XP_023177671.1">
    <property type="nucleotide sequence ID" value="XM_023321903.2"/>
</dbReference>
<dbReference type="SMART" id="SM00184">
    <property type="entry name" value="RING"/>
    <property type="match status" value="1"/>
</dbReference>
<reference evidence="8 9" key="1">
    <citation type="submission" date="2025-04" db="UniProtKB">
        <authorList>
            <consortium name="RefSeq"/>
        </authorList>
    </citation>
    <scope>IDENTIFICATION</scope>
    <source>
        <strain evidence="8 9">15085-1641.00</strain>
        <tissue evidence="8 9">Whole body</tissue>
    </source>
</reference>
<dbReference type="AlphaFoldDB" id="A0A6J1MEB9"/>
<evidence type="ECO:0000313" key="10">
    <source>
        <dbReference type="RefSeq" id="XP_023177671.1"/>
    </source>
</evidence>
<dbReference type="OMA" id="CYPCILA"/>
<evidence type="ECO:0000256" key="4">
    <source>
        <dbReference type="PROSITE-ProRule" id="PRU00175"/>
    </source>
</evidence>
<feature type="region of interest" description="Disordered" evidence="5">
    <location>
        <begin position="1"/>
        <end position="111"/>
    </location>
</feature>
<evidence type="ECO:0000256" key="5">
    <source>
        <dbReference type="SAM" id="MobiDB-lite"/>
    </source>
</evidence>
<evidence type="ECO:0000313" key="8">
    <source>
        <dbReference type="RefSeq" id="XP_023177669.1"/>
    </source>
</evidence>
<dbReference type="KEGG" id="dhe:111604045"/>
<gene>
    <name evidence="8 9 10" type="primary">LOC111604045</name>
</gene>
<name>A0A6J1MEB9_DROHY</name>
<dbReference type="PANTHER" id="PTHR23041">
    <property type="entry name" value="RING FINGER DOMAIN-CONTAINING"/>
    <property type="match status" value="1"/>
</dbReference>
<dbReference type="InterPro" id="IPR013083">
    <property type="entry name" value="Znf_RING/FYVE/PHD"/>
</dbReference>
<accession>A0A6J1MEB9</accession>
<evidence type="ECO:0000313" key="9">
    <source>
        <dbReference type="RefSeq" id="XP_023177670.1"/>
    </source>
</evidence>
<protein>
    <submittedName>
        <fullName evidence="8 9">E3 ubiquitin-protein ligase TRIM33-like</fullName>
    </submittedName>
</protein>
<evidence type="ECO:0000313" key="7">
    <source>
        <dbReference type="Proteomes" id="UP000504633"/>
    </source>
</evidence>
<dbReference type="GeneID" id="111604045"/>
<keyword evidence="3" id="KW-0862">Zinc</keyword>
<keyword evidence="2 4" id="KW-0863">Zinc-finger</keyword>
<dbReference type="Proteomes" id="UP000504633">
    <property type="component" value="Unplaced"/>
</dbReference>
<dbReference type="Pfam" id="PF13639">
    <property type="entry name" value="zf-RING_2"/>
    <property type="match status" value="1"/>
</dbReference>
<dbReference type="Gene3D" id="3.30.40.10">
    <property type="entry name" value="Zinc/RING finger domain, C3HC4 (zinc finger)"/>
    <property type="match status" value="1"/>
</dbReference>
<dbReference type="RefSeq" id="XP_023177669.1">
    <property type="nucleotide sequence ID" value="XM_023321901.2"/>
</dbReference>
<evidence type="ECO:0000256" key="2">
    <source>
        <dbReference type="ARBA" id="ARBA00022771"/>
    </source>
</evidence>
<keyword evidence="1" id="KW-0479">Metal-binding</keyword>
<dbReference type="OrthoDB" id="6105938at2759"/>
<evidence type="ECO:0000259" key="6">
    <source>
        <dbReference type="PROSITE" id="PS50089"/>
    </source>
</evidence>
<dbReference type="InterPro" id="IPR001841">
    <property type="entry name" value="Znf_RING"/>
</dbReference>
<dbReference type="InterPro" id="IPR047134">
    <property type="entry name" value="RNF4"/>
</dbReference>
<proteinExistence type="predicted"/>
<sequence length="188" mass="20251">MDWSSGKHPLPPNANNKRLTDNNNQSMIVDLTYSLLRRSPRSHQPDAAHPLASLNNQTDDTMEVPEPAPAPAPAPVPVPVPAPAPAPAPPPPAPAGPIIFPPPLANGQKQSQDINLPADITESDEDGKHHAYECPICLENVSGRQPATTKCGHVFCYGCILSVLRVNHKCPICSVHLATRRAIKRIYI</sequence>
<dbReference type="PROSITE" id="PS50089">
    <property type="entry name" value="ZF_RING_2"/>
    <property type="match status" value="1"/>
</dbReference>
<feature type="domain" description="RING-type" evidence="6">
    <location>
        <begin position="134"/>
        <end position="174"/>
    </location>
</feature>
<organism evidence="7 9">
    <name type="scientific">Drosophila hydei</name>
    <name type="common">Fruit fly</name>
    <dbReference type="NCBI Taxonomy" id="7224"/>
    <lineage>
        <taxon>Eukaryota</taxon>
        <taxon>Metazoa</taxon>
        <taxon>Ecdysozoa</taxon>
        <taxon>Arthropoda</taxon>
        <taxon>Hexapoda</taxon>
        <taxon>Insecta</taxon>
        <taxon>Pterygota</taxon>
        <taxon>Neoptera</taxon>
        <taxon>Endopterygota</taxon>
        <taxon>Diptera</taxon>
        <taxon>Brachycera</taxon>
        <taxon>Muscomorpha</taxon>
        <taxon>Ephydroidea</taxon>
        <taxon>Drosophilidae</taxon>
        <taxon>Drosophila</taxon>
    </lineage>
</organism>
<dbReference type="PANTHER" id="PTHR23041:SF78">
    <property type="entry name" value="E3 UBIQUITIN-PROTEIN LIGASE RNF4"/>
    <property type="match status" value="1"/>
</dbReference>
<dbReference type="RefSeq" id="XP_023177670.1">
    <property type="nucleotide sequence ID" value="XM_023321902.2"/>
</dbReference>
<dbReference type="InterPro" id="IPR017907">
    <property type="entry name" value="Znf_RING_CS"/>
</dbReference>
<evidence type="ECO:0000256" key="1">
    <source>
        <dbReference type="ARBA" id="ARBA00022723"/>
    </source>
</evidence>
<dbReference type="PROSITE" id="PS00518">
    <property type="entry name" value="ZF_RING_1"/>
    <property type="match status" value="1"/>
</dbReference>
<evidence type="ECO:0000256" key="3">
    <source>
        <dbReference type="ARBA" id="ARBA00022833"/>
    </source>
</evidence>
<feature type="compositionally biased region" description="Pro residues" evidence="5">
    <location>
        <begin position="66"/>
        <end position="104"/>
    </location>
</feature>
<dbReference type="GO" id="GO:0008270">
    <property type="term" value="F:zinc ion binding"/>
    <property type="evidence" value="ECO:0007669"/>
    <property type="project" value="UniProtKB-KW"/>
</dbReference>
<keyword evidence="7" id="KW-1185">Reference proteome</keyword>